<dbReference type="OrthoDB" id="4062651at2759"/>
<sequence>MSTLTPSNKFDPSSERDWAANLGMLDWDTTNIVFTKRELLEFLKYVGVTVDPNFTNIQKLPRYARFGTFSVSDASASAELAEAPAATPAAQPASPAEPVQNAYRPSRRVRTAPGGAQTDIFGVNDDALANAPPRSTQAPAVVTEVKTEEPLSTNAGAESDVRPSNARRSASNTSSLWDAPAEPEFKPTRRVRERPGGKDSIASLF</sequence>
<evidence type="ECO:0000313" key="3">
    <source>
        <dbReference type="Proteomes" id="UP000218811"/>
    </source>
</evidence>
<evidence type="ECO:0000313" key="2">
    <source>
        <dbReference type="EMBL" id="PCH38795.1"/>
    </source>
</evidence>
<feature type="compositionally biased region" description="Low complexity" evidence="1">
    <location>
        <begin position="82"/>
        <end position="98"/>
    </location>
</feature>
<organism evidence="2 3">
    <name type="scientific">Wolfiporia cocos (strain MD-104)</name>
    <name type="common">Brown rot fungus</name>
    <dbReference type="NCBI Taxonomy" id="742152"/>
    <lineage>
        <taxon>Eukaryota</taxon>
        <taxon>Fungi</taxon>
        <taxon>Dikarya</taxon>
        <taxon>Basidiomycota</taxon>
        <taxon>Agaricomycotina</taxon>
        <taxon>Agaricomycetes</taxon>
        <taxon>Polyporales</taxon>
        <taxon>Phaeolaceae</taxon>
        <taxon>Wolfiporia</taxon>
    </lineage>
</organism>
<keyword evidence="3" id="KW-1185">Reference proteome</keyword>
<gene>
    <name evidence="2" type="ORF">WOLCODRAFT_136451</name>
</gene>
<dbReference type="EMBL" id="KB467942">
    <property type="protein sequence ID" value="PCH38795.1"/>
    <property type="molecule type" value="Genomic_DNA"/>
</dbReference>
<reference evidence="2 3" key="1">
    <citation type="journal article" date="2012" name="Science">
        <title>The Paleozoic origin of enzymatic lignin decomposition reconstructed from 31 fungal genomes.</title>
        <authorList>
            <person name="Floudas D."/>
            <person name="Binder M."/>
            <person name="Riley R."/>
            <person name="Barry K."/>
            <person name="Blanchette R.A."/>
            <person name="Henrissat B."/>
            <person name="Martinez A.T."/>
            <person name="Otillar R."/>
            <person name="Spatafora J.W."/>
            <person name="Yadav J.S."/>
            <person name="Aerts A."/>
            <person name="Benoit I."/>
            <person name="Boyd A."/>
            <person name="Carlson A."/>
            <person name="Copeland A."/>
            <person name="Coutinho P.M."/>
            <person name="de Vries R.P."/>
            <person name="Ferreira P."/>
            <person name="Findley K."/>
            <person name="Foster B."/>
            <person name="Gaskell J."/>
            <person name="Glotzer D."/>
            <person name="Gorecki P."/>
            <person name="Heitman J."/>
            <person name="Hesse C."/>
            <person name="Hori C."/>
            <person name="Igarashi K."/>
            <person name="Jurgens J.A."/>
            <person name="Kallen N."/>
            <person name="Kersten P."/>
            <person name="Kohler A."/>
            <person name="Kuees U."/>
            <person name="Kumar T.K.A."/>
            <person name="Kuo A."/>
            <person name="LaButti K."/>
            <person name="Larrondo L.F."/>
            <person name="Lindquist E."/>
            <person name="Ling A."/>
            <person name="Lombard V."/>
            <person name="Lucas S."/>
            <person name="Lundell T."/>
            <person name="Martin R."/>
            <person name="McLaughlin D.J."/>
            <person name="Morgenstern I."/>
            <person name="Morin E."/>
            <person name="Murat C."/>
            <person name="Nagy L.G."/>
            <person name="Nolan M."/>
            <person name="Ohm R.A."/>
            <person name="Patyshakuliyeva A."/>
            <person name="Rokas A."/>
            <person name="Ruiz-Duenas F.J."/>
            <person name="Sabat G."/>
            <person name="Salamov A."/>
            <person name="Samejima M."/>
            <person name="Schmutz J."/>
            <person name="Slot J.C."/>
            <person name="St John F."/>
            <person name="Stenlid J."/>
            <person name="Sun H."/>
            <person name="Sun S."/>
            <person name="Syed K."/>
            <person name="Tsang A."/>
            <person name="Wiebenga A."/>
            <person name="Young D."/>
            <person name="Pisabarro A."/>
            <person name="Eastwood D.C."/>
            <person name="Martin F."/>
            <person name="Cullen D."/>
            <person name="Grigoriev I.V."/>
            <person name="Hibbett D.S."/>
        </authorList>
    </citation>
    <scope>NUCLEOTIDE SEQUENCE [LARGE SCALE GENOMIC DNA]</scope>
    <source>
        <strain evidence="2 3">MD-104</strain>
    </source>
</reference>
<feature type="compositionally biased region" description="Low complexity" evidence="1">
    <location>
        <begin position="164"/>
        <end position="175"/>
    </location>
</feature>
<proteinExistence type="predicted"/>
<name>A0A2H3JB28_WOLCO</name>
<feature type="region of interest" description="Disordered" evidence="1">
    <location>
        <begin position="82"/>
        <end position="205"/>
    </location>
</feature>
<protein>
    <submittedName>
        <fullName evidence="2">Uncharacterized protein</fullName>
    </submittedName>
</protein>
<evidence type="ECO:0000256" key="1">
    <source>
        <dbReference type="SAM" id="MobiDB-lite"/>
    </source>
</evidence>
<dbReference type="Proteomes" id="UP000218811">
    <property type="component" value="Unassembled WGS sequence"/>
</dbReference>
<dbReference type="OMA" id="NLGMLDW"/>
<dbReference type="AlphaFoldDB" id="A0A2H3JB28"/>
<accession>A0A2H3JB28</accession>